<dbReference type="SUPFAM" id="SSF54373">
    <property type="entry name" value="FAD-linked reductases, C-terminal domain"/>
    <property type="match status" value="1"/>
</dbReference>
<name>A0A397CN57_APHAT</name>
<sequence>MTGRTHRGSAVTRGVDGPQIPNQPHRVVVCGGGIIGLTTCYYLARRGHEVVCIERESQVGMMASYKNGTFFDSTLYSSWADLSLLYKKHMHQVTTNSKEKGFRVEAAAWIDPNFWAWGLKFMTNATSKRAKENGRKIRELGFYSQRKLQELLRMHPEVEDEMEPTAQGTLEVFQSKAEKDDVLESDRIKHCAEFQFPLQPLDPHEAADIEPALNRSIFAPGAIFSPTGTNGDVHKTCMALATLCKQHGVMFRMDTDIKDVLVVDNRVVAIQVANGDLIEGDSFVLALGNHTAAVAKLAGIKLYMYPVKVHRGYVLTVPRHAEFPHLKCNIYAGGNALVSPLRDNGIRISGGADFAGFNYKSDPKRVAWLLKQAKAVFPDGYLDESKVDTHVCLRPVSADDVPLIGQTTVDNLFVNSGHGSKGWSLSFGSAAILADQISGRTPELNIETYSPCRFGLF</sequence>
<dbReference type="InterPro" id="IPR006076">
    <property type="entry name" value="FAD-dep_OxRdtase"/>
</dbReference>
<feature type="domain" description="FAD dependent oxidoreductase" evidence="2">
    <location>
        <begin position="26"/>
        <end position="435"/>
    </location>
</feature>
<dbReference type="PANTHER" id="PTHR13847">
    <property type="entry name" value="SARCOSINE DEHYDROGENASE-RELATED"/>
    <property type="match status" value="1"/>
</dbReference>
<keyword evidence="1" id="KW-0560">Oxidoreductase</keyword>
<dbReference type="GO" id="GO:0016491">
    <property type="term" value="F:oxidoreductase activity"/>
    <property type="evidence" value="ECO:0007669"/>
    <property type="project" value="UniProtKB-KW"/>
</dbReference>
<accession>A0A397CN57</accession>
<proteinExistence type="predicted"/>
<evidence type="ECO:0000259" key="2">
    <source>
        <dbReference type="Pfam" id="PF01266"/>
    </source>
</evidence>
<dbReference type="SUPFAM" id="SSF51905">
    <property type="entry name" value="FAD/NAD(P)-binding domain"/>
    <property type="match status" value="1"/>
</dbReference>
<dbReference type="PANTHER" id="PTHR13847:SF289">
    <property type="entry name" value="GLYCINE OXIDASE"/>
    <property type="match status" value="1"/>
</dbReference>
<dbReference type="InterPro" id="IPR036188">
    <property type="entry name" value="FAD/NAD-bd_sf"/>
</dbReference>
<organism evidence="3 4">
    <name type="scientific">Aphanomyces astaci</name>
    <name type="common">Crayfish plague agent</name>
    <dbReference type="NCBI Taxonomy" id="112090"/>
    <lineage>
        <taxon>Eukaryota</taxon>
        <taxon>Sar</taxon>
        <taxon>Stramenopiles</taxon>
        <taxon>Oomycota</taxon>
        <taxon>Saprolegniomycetes</taxon>
        <taxon>Saprolegniales</taxon>
        <taxon>Verrucalvaceae</taxon>
        <taxon>Aphanomyces</taxon>
    </lineage>
</organism>
<dbReference type="Pfam" id="PF01266">
    <property type="entry name" value="DAO"/>
    <property type="match status" value="1"/>
</dbReference>
<dbReference type="VEuPathDB" id="FungiDB:H257_11007"/>
<gene>
    <name evidence="3" type="ORF">DYB30_010172</name>
</gene>
<dbReference type="Gene3D" id="3.30.9.10">
    <property type="entry name" value="D-Amino Acid Oxidase, subunit A, domain 2"/>
    <property type="match status" value="1"/>
</dbReference>
<dbReference type="Proteomes" id="UP000266643">
    <property type="component" value="Unassembled WGS sequence"/>
</dbReference>
<comment type="caution">
    <text evidence="3">The sequence shown here is derived from an EMBL/GenBank/DDBJ whole genome shotgun (WGS) entry which is preliminary data.</text>
</comment>
<protein>
    <recommendedName>
        <fullName evidence="2">FAD dependent oxidoreductase domain-containing protein</fullName>
    </recommendedName>
</protein>
<dbReference type="GO" id="GO:0005737">
    <property type="term" value="C:cytoplasm"/>
    <property type="evidence" value="ECO:0007669"/>
    <property type="project" value="TreeGrafter"/>
</dbReference>
<evidence type="ECO:0000313" key="4">
    <source>
        <dbReference type="Proteomes" id="UP000266643"/>
    </source>
</evidence>
<reference evidence="3 4" key="1">
    <citation type="submission" date="2018-08" db="EMBL/GenBank/DDBJ databases">
        <title>Aphanomyces genome sequencing and annotation.</title>
        <authorList>
            <person name="Minardi D."/>
            <person name="Oidtmann B."/>
            <person name="Van Der Giezen M."/>
            <person name="Studholme D.J."/>
        </authorList>
    </citation>
    <scope>NUCLEOTIDE SEQUENCE [LARGE SCALE GENOMIC DNA]</scope>
    <source>
        <strain evidence="3 4">D2</strain>
    </source>
</reference>
<dbReference type="AlphaFoldDB" id="A0A397CN57"/>
<dbReference type="EMBL" id="QUTD01007521">
    <property type="protein sequence ID" value="RHY49772.1"/>
    <property type="molecule type" value="Genomic_DNA"/>
</dbReference>
<evidence type="ECO:0000256" key="1">
    <source>
        <dbReference type="ARBA" id="ARBA00023002"/>
    </source>
</evidence>
<evidence type="ECO:0000313" key="3">
    <source>
        <dbReference type="EMBL" id="RHY49772.1"/>
    </source>
</evidence>
<dbReference type="Gene3D" id="3.50.50.60">
    <property type="entry name" value="FAD/NAD(P)-binding domain"/>
    <property type="match status" value="2"/>
</dbReference>